<dbReference type="PANTHER" id="PTHR33096">
    <property type="entry name" value="CXC2 DOMAIN-CONTAINING PROTEIN"/>
    <property type="match status" value="1"/>
</dbReference>
<protein>
    <submittedName>
        <fullName evidence="2">Uncharacterized protein</fullName>
    </submittedName>
</protein>
<sequence length="335" mass="38018">YGHQWACQLANNPRFMKGLGLSDGEGVERTWSKLRKLIPIVRASSVSQPFLKRNKLSTCDWVAKRHKNGVLERRGKAQDQLRKCGVPIEELRRQWALQKDTQMTIPSHSPRRLKKQLDTVVSLQTEMEKVEEAIQTAQSISLDPPILAIIMGKLSDARAELTKSAGLLYSSMNMHDYFPDHDGLDHEFIKLLFLAQDLKTNPSGTKLYQQTQNSIKKRQPALVQAIRQYNQYCLQLEASYRPTYRIPLPAALPTKIAQLKGESDLMEDVWITPPHVDPPQWLDNSNVKAGIQAIRSIDRSEEEEIRLGFEVSNMCQSHGRELAAVDVALLQNESA</sequence>
<dbReference type="EMBL" id="MU157935">
    <property type="protein sequence ID" value="KAF9522746.1"/>
    <property type="molecule type" value="Genomic_DNA"/>
</dbReference>
<organism evidence="2 3">
    <name type="scientific">Crepidotus variabilis</name>
    <dbReference type="NCBI Taxonomy" id="179855"/>
    <lineage>
        <taxon>Eukaryota</taxon>
        <taxon>Fungi</taxon>
        <taxon>Dikarya</taxon>
        <taxon>Basidiomycota</taxon>
        <taxon>Agaricomycotina</taxon>
        <taxon>Agaricomycetes</taxon>
        <taxon>Agaricomycetidae</taxon>
        <taxon>Agaricales</taxon>
        <taxon>Agaricineae</taxon>
        <taxon>Crepidotaceae</taxon>
        <taxon>Crepidotus</taxon>
    </lineage>
</organism>
<keyword evidence="3" id="KW-1185">Reference proteome</keyword>
<feature type="coiled-coil region" evidence="1">
    <location>
        <begin position="113"/>
        <end position="140"/>
    </location>
</feature>
<feature type="non-terminal residue" evidence="2">
    <location>
        <position position="1"/>
    </location>
</feature>
<evidence type="ECO:0000256" key="1">
    <source>
        <dbReference type="SAM" id="Coils"/>
    </source>
</evidence>
<dbReference type="Proteomes" id="UP000807306">
    <property type="component" value="Unassembled WGS sequence"/>
</dbReference>
<evidence type="ECO:0000313" key="2">
    <source>
        <dbReference type="EMBL" id="KAF9522746.1"/>
    </source>
</evidence>
<reference evidence="2" key="1">
    <citation type="submission" date="2020-11" db="EMBL/GenBank/DDBJ databases">
        <authorList>
            <consortium name="DOE Joint Genome Institute"/>
            <person name="Ahrendt S."/>
            <person name="Riley R."/>
            <person name="Andreopoulos W."/>
            <person name="Labutti K."/>
            <person name="Pangilinan J."/>
            <person name="Ruiz-Duenas F.J."/>
            <person name="Barrasa J.M."/>
            <person name="Sanchez-Garcia M."/>
            <person name="Camarero S."/>
            <person name="Miyauchi S."/>
            <person name="Serrano A."/>
            <person name="Linde D."/>
            <person name="Babiker R."/>
            <person name="Drula E."/>
            <person name="Ayuso-Fernandez I."/>
            <person name="Pacheco R."/>
            <person name="Padilla G."/>
            <person name="Ferreira P."/>
            <person name="Barriuso J."/>
            <person name="Kellner H."/>
            <person name="Castanera R."/>
            <person name="Alfaro M."/>
            <person name="Ramirez L."/>
            <person name="Pisabarro A.G."/>
            <person name="Kuo A."/>
            <person name="Tritt A."/>
            <person name="Lipzen A."/>
            <person name="He G."/>
            <person name="Yan M."/>
            <person name="Ng V."/>
            <person name="Cullen D."/>
            <person name="Martin F."/>
            <person name="Rosso M.-N."/>
            <person name="Henrissat B."/>
            <person name="Hibbett D."/>
            <person name="Martinez A.T."/>
            <person name="Grigoriev I.V."/>
        </authorList>
    </citation>
    <scope>NUCLEOTIDE SEQUENCE</scope>
    <source>
        <strain evidence="2">CBS 506.95</strain>
    </source>
</reference>
<evidence type="ECO:0000313" key="3">
    <source>
        <dbReference type="Proteomes" id="UP000807306"/>
    </source>
</evidence>
<dbReference type="InterPro" id="IPR040521">
    <property type="entry name" value="KDZ"/>
</dbReference>
<dbReference type="OrthoDB" id="3364670at2759"/>
<comment type="caution">
    <text evidence="2">The sequence shown here is derived from an EMBL/GenBank/DDBJ whole genome shotgun (WGS) entry which is preliminary data.</text>
</comment>
<accession>A0A9P6E552</accession>
<proteinExistence type="predicted"/>
<dbReference type="PANTHER" id="PTHR33096:SF1">
    <property type="entry name" value="CXC1-LIKE CYSTEINE CLUSTER ASSOCIATED WITH KDZ TRANSPOSASES DOMAIN-CONTAINING PROTEIN"/>
    <property type="match status" value="1"/>
</dbReference>
<name>A0A9P6E552_9AGAR</name>
<dbReference type="Pfam" id="PF18758">
    <property type="entry name" value="KDZ"/>
    <property type="match status" value="1"/>
</dbReference>
<keyword evidence="1" id="KW-0175">Coiled coil</keyword>
<gene>
    <name evidence="2" type="ORF">CPB83DRAFT_776590</name>
</gene>
<dbReference type="AlphaFoldDB" id="A0A9P6E552"/>